<dbReference type="EMBL" id="BMVC01000032">
    <property type="protein sequence ID" value="GHD18984.1"/>
    <property type="molecule type" value="Genomic_DNA"/>
</dbReference>
<proteinExistence type="predicted"/>
<comment type="caution">
    <text evidence="2">The sequence shown here is derived from an EMBL/GenBank/DDBJ whole genome shotgun (WGS) entry which is preliminary data.</text>
</comment>
<reference evidence="2" key="2">
    <citation type="submission" date="2020-09" db="EMBL/GenBank/DDBJ databases">
        <authorList>
            <person name="Sun Q."/>
            <person name="Ohkuma M."/>
        </authorList>
    </citation>
    <scope>NUCLEOTIDE SEQUENCE</scope>
    <source>
        <strain evidence="2">JCM 4637</strain>
    </source>
</reference>
<name>A0A919CFX3_9ACTN</name>
<dbReference type="InterPro" id="IPR014710">
    <property type="entry name" value="RmlC-like_jellyroll"/>
</dbReference>
<dbReference type="InterPro" id="IPR039935">
    <property type="entry name" value="YML079W-like"/>
</dbReference>
<evidence type="ECO:0000313" key="2">
    <source>
        <dbReference type="EMBL" id="GHD18984.1"/>
    </source>
</evidence>
<accession>A0A919CFX3</accession>
<dbReference type="InterPro" id="IPR009327">
    <property type="entry name" value="Cupin_DUF985"/>
</dbReference>
<gene>
    <name evidence="2" type="ORF">GCM10010334_82280</name>
</gene>
<dbReference type="RefSeq" id="WP_189828475.1">
    <property type="nucleotide sequence ID" value="NZ_BMVC01000032.1"/>
</dbReference>
<dbReference type="Gene3D" id="2.60.120.10">
    <property type="entry name" value="Jelly Rolls"/>
    <property type="match status" value="1"/>
</dbReference>
<dbReference type="InterPro" id="IPR011051">
    <property type="entry name" value="RmlC_Cupin_sf"/>
</dbReference>
<dbReference type="Proteomes" id="UP000638353">
    <property type="component" value="Unassembled WGS sequence"/>
</dbReference>
<dbReference type="PANTHER" id="PTHR33387">
    <property type="entry name" value="RMLC-LIKE JELLY ROLL FOLD PROTEIN"/>
    <property type="match status" value="1"/>
</dbReference>
<evidence type="ECO:0000313" key="3">
    <source>
        <dbReference type="Proteomes" id="UP000638353"/>
    </source>
</evidence>
<dbReference type="Pfam" id="PF06172">
    <property type="entry name" value="Cupin_5"/>
    <property type="match status" value="1"/>
</dbReference>
<protein>
    <submittedName>
        <fullName evidence="2">Cupin</fullName>
    </submittedName>
</protein>
<evidence type="ECO:0000259" key="1">
    <source>
        <dbReference type="Pfam" id="PF06172"/>
    </source>
</evidence>
<reference evidence="2" key="1">
    <citation type="journal article" date="2014" name="Int. J. Syst. Evol. Microbiol.">
        <title>Complete genome sequence of Corynebacterium casei LMG S-19264T (=DSM 44701T), isolated from a smear-ripened cheese.</title>
        <authorList>
            <consortium name="US DOE Joint Genome Institute (JGI-PGF)"/>
            <person name="Walter F."/>
            <person name="Albersmeier A."/>
            <person name="Kalinowski J."/>
            <person name="Ruckert C."/>
        </authorList>
    </citation>
    <scope>NUCLEOTIDE SEQUENCE</scope>
    <source>
        <strain evidence="2">JCM 4637</strain>
    </source>
</reference>
<dbReference type="SUPFAM" id="SSF51182">
    <property type="entry name" value="RmlC-like cupins"/>
    <property type="match status" value="1"/>
</dbReference>
<organism evidence="2 3">
    <name type="scientific">Streptomyces finlayi</name>
    <dbReference type="NCBI Taxonomy" id="67296"/>
    <lineage>
        <taxon>Bacteria</taxon>
        <taxon>Bacillati</taxon>
        <taxon>Actinomycetota</taxon>
        <taxon>Actinomycetes</taxon>
        <taxon>Kitasatosporales</taxon>
        <taxon>Streptomycetaceae</taxon>
        <taxon>Streptomyces</taxon>
    </lineage>
</organism>
<dbReference type="PANTHER" id="PTHR33387:SF3">
    <property type="entry name" value="DUF985 DOMAIN-CONTAINING PROTEIN"/>
    <property type="match status" value="1"/>
</dbReference>
<feature type="domain" description="DUF985" evidence="1">
    <location>
        <begin position="15"/>
        <end position="140"/>
    </location>
</feature>
<dbReference type="CDD" id="cd06121">
    <property type="entry name" value="cupin_YML079wp"/>
    <property type="match status" value="1"/>
</dbReference>
<sequence>MTDTADPLAEARRLAALHRLQPLPVEGGLFRQTWAGEADDTGRPAGTAIMVLLTSAPGDFSALHRLPTDEVWHFYRGDPLELLLLAPDGGGQRLRLGDTDGTVQYVVEAGTWMGARVAPGGAWSLFGTTMAPGFLPTDYEGGDAKELSGQYPEHAELVRQLFRPDAPLTMTEGDDDHA</sequence>
<dbReference type="AlphaFoldDB" id="A0A919CFX3"/>